<dbReference type="PANTHER" id="PTHR43081">
    <property type="entry name" value="ADENYLATE CYCLASE, TERMINAL-DIFFERENTIATION SPECIFIC-RELATED"/>
    <property type="match status" value="1"/>
</dbReference>
<dbReference type="PROSITE" id="PS50125">
    <property type="entry name" value="GUANYLATE_CYCLASE_2"/>
    <property type="match status" value="1"/>
</dbReference>
<keyword evidence="1" id="KW-0472">Membrane</keyword>
<dbReference type="Proteomes" id="UP000520198">
    <property type="component" value="Unassembled WGS sequence"/>
</dbReference>
<dbReference type="Gene3D" id="3.30.70.1230">
    <property type="entry name" value="Nucleotide cyclase"/>
    <property type="match status" value="1"/>
</dbReference>
<dbReference type="Pfam" id="PF00211">
    <property type="entry name" value="Guanylate_cyc"/>
    <property type="match status" value="1"/>
</dbReference>
<dbReference type="GO" id="GO:0009190">
    <property type="term" value="P:cyclic nucleotide biosynthetic process"/>
    <property type="evidence" value="ECO:0007669"/>
    <property type="project" value="InterPro"/>
</dbReference>
<dbReference type="InterPro" id="IPR001054">
    <property type="entry name" value="A/G_cyclase"/>
</dbReference>
<accession>A0A7Y6Q3M8</accession>
<dbReference type="InterPro" id="IPR050697">
    <property type="entry name" value="Adenylyl/Guanylyl_Cyclase_3/4"/>
</dbReference>
<comment type="caution">
    <text evidence="3">The sequence shown here is derived from an EMBL/GenBank/DDBJ whole genome shotgun (WGS) entry which is preliminary data.</text>
</comment>
<feature type="transmembrane region" description="Helical" evidence="1">
    <location>
        <begin position="31"/>
        <end position="50"/>
    </location>
</feature>
<feature type="domain" description="Guanylate cyclase" evidence="2">
    <location>
        <begin position="157"/>
        <end position="286"/>
    </location>
</feature>
<dbReference type="EMBL" id="JABWDU010000001">
    <property type="protein sequence ID" value="NVD38390.1"/>
    <property type="molecule type" value="Genomic_DNA"/>
</dbReference>
<reference evidence="3 4" key="1">
    <citation type="submission" date="2020-06" db="EMBL/GenBank/DDBJ databases">
        <authorList>
            <person name="Grouzdev D.S."/>
        </authorList>
    </citation>
    <scope>NUCLEOTIDE SEQUENCE [LARGE SCALE GENOMIC DNA]</scope>
    <source>
        <strain evidence="3 4">HO-A22</strain>
    </source>
</reference>
<evidence type="ECO:0000313" key="4">
    <source>
        <dbReference type="Proteomes" id="UP000520198"/>
    </source>
</evidence>
<dbReference type="SMART" id="SM00044">
    <property type="entry name" value="CYCc"/>
    <property type="match status" value="1"/>
</dbReference>
<name>A0A7Y6Q3M8_9HYPH</name>
<dbReference type="PANTHER" id="PTHR43081:SF1">
    <property type="entry name" value="ADENYLATE CYCLASE, TERMINAL-DIFFERENTIATION SPECIFIC"/>
    <property type="match status" value="1"/>
</dbReference>
<dbReference type="GO" id="GO:0035556">
    <property type="term" value="P:intracellular signal transduction"/>
    <property type="evidence" value="ECO:0007669"/>
    <property type="project" value="InterPro"/>
</dbReference>
<dbReference type="SUPFAM" id="SSF55073">
    <property type="entry name" value="Nucleotide cyclase"/>
    <property type="match status" value="1"/>
</dbReference>
<dbReference type="CDD" id="cd07302">
    <property type="entry name" value="CHD"/>
    <property type="match status" value="1"/>
</dbReference>
<organism evidence="3 4">
    <name type="scientific">Ensifer oleiphilus</name>
    <dbReference type="NCBI Taxonomy" id="2742698"/>
    <lineage>
        <taxon>Bacteria</taxon>
        <taxon>Pseudomonadati</taxon>
        <taxon>Pseudomonadota</taxon>
        <taxon>Alphaproteobacteria</taxon>
        <taxon>Hyphomicrobiales</taxon>
        <taxon>Rhizobiaceae</taxon>
        <taxon>Sinorhizobium/Ensifer group</taxon>
        <taxon>Ensifer</taxon>
    </lineage>
</organism>
<dbReference type="InterPro" id="IPR029787">
    <property type="entry name" value="Nucleotide_cyclase"/>
</dbReference>
<dbReference type="AlphaFoldDB" id="A0A7Y6Q3M8"/>
<gene>
    <name evidence="3" type="ORF">HT585_05945</name>
</gene>
<feature type="transmembrane region" description="Helical" evidence="1">
    <location>
        <begin position="114"/>
        <end position="131"/>
    </location>
</feature>
<evidence type="ECO:0000313" key="3">
    <source>
        <dbReference type="EMBL" id="NVD38390.1"/>
    </source>
</evidence>
<protein>
    <submittedName>
        <fullName evidence="3">Adenylate/guanylate cyclase domain-containing protein</fullName>
    </submittedName>
</protein>
<dbReference type="GO" id="GO:0004016">
    <property type="term" value="F:adenylate cyclase activity"/>
    <property type="evidence" value="ECO:0007669"/>
    <property type="project" value="UniProtKB-ARBA"/>
</dbReference>
<keyword evidence="1" id="KW-0812">Transmembrane</keyword>
<keyword evidence="1" id="KW-1133">Transmembrane helix</keyword>
<evidence type="ECO:0000256" key="1">
    <source>
        <dbReference type="SAM" id="Phobius"/>
    </source>
</evidence>
<keyword evidence="4" id="KW-1185">Reference proteome</keyword>
<sequence length="351" mass="39016">MRWRFSTFEGLLLLLVVAAAGAVYAGIVYGTGWLIGATYALFMCTPIIAFERRIIFRRLNRRIHAFSTPVFFVASLAIYFVLLDIGYAAAGLIMGMSGVMNDHWMEAMVPSKTVLLFALAISGSLVFILRVRELLGRDVFLSLLTGRYRRPIQEERVFLFIDLAGSTSYAERNGDLRMQEYLGKLFATIADPVLRYRGSIDDYVGDAAVITWPFDRATNNAACIHCVFDILEMIDADAHRWQKEFGEVPRLRAALHGGTIVAAEIGLDRHKITYFGDTVNTTARLEGFCKTLNHQVLISADLARKMRLPHYVRAEDLGEHAVKGRGQKLGVLALRAGGTPTPQLASQPSPV</sequence>
<evidence type="ECO:0000259" key="2">
    <source>
        <dbReference type="PROSITE" id="PS50125"/>
    </source>
</evidence>
<dbReference type="RefSeq" id="WP_176352023.1">
    <property type="nucleotide sequence ID" value="NZ_JABWDU010000001.1"/>
</dbReference>
<feature type="transmembrane region" description="Helical" evidence="1">
    <location>
        <begin position="70"/>
        <end position="94"/>
    </location>
</feature>
<proteinExistence type="predicted"/>